<feature type="region of interest" description="Disordered" evidence="1">
    <location>
        <begin position="166"/>
        <end position="189"/>
    </location>
</feature>
<evidence type="ECO:0000256" key="1">
    <source>
        <dbReference type="SAM" id="MobiDB-lite"/>
    </source>
</evidence>
<protein>
    <submittedName>
        <fullName evidence="2">Uncharacterized protein</fullName>
    </submittedName>
</protein>
<name>K1WUB2_MARBU</name>
<gene>
    <name evidence="2" type="ORF">MBM_09657</name>
</gene>
<dbReference type="HOGENOM" id="CLU_1434719_0_0_1"/>
<sequence length="189" mass="21474">MNPRALSQRKAAELKKLFADMKTRNEELDKSLAATAEIKDEDRLRKALRFKIIKTLRDQLYLEFAKTITFKDFQTAVQQLAAGQYAFAKLYDALQANLKSSGQANHLLQEPLSLSASADRSNRSNKFSSFGNAFKSAIKTLRSSRKDSNTPKLLRYHSVNEIEYGARPEYGPYSDDSDDRPYSDALKDH</sequence>
<dbReference type="EMBL" id="JH921462">
    <property type="protein sequence ID" value="EKD12158.1"/>
    <property type="molecule type" value="Genomic_DNA"/>
</dbReference>
<dbReference type="Proteomes" id="UP000006753">
    <property type="component" value="Unassembled WGS sequence"/>
</dbReference>
<dbReference type="KEGG" id="mbe:MBM_09657"/>
<dbReference type="InParanoid" id="K1WUB2"/>
<evidence type="ECO:0000313" key="2">
    <source>
        <dbReference type="EMBL" id="EKD12158.1"/>
    </source>
</evidence>
<evidence type="ECO:0000313" key="3">
    <source>
        <dbReference type="Proteomes" id="UP000006753"/>
    </source>
</evidence>
<dbReference type="AlphaFoldDB" id="K1WUB2"/>
<feature type="compositionally biased region" description="Basic and acidic residues" evidence="1">
    <location>
        <begin position="179"/>
        <end position="189"/>
    </location>
</feature>
<keyword evidence="3" id="KW-1185">Reference proteome</keyword>
<accession>K1WUB2</accession>
<proteinExistence type="predicted"/>
<organism evidence="2 3">
    <name type="scientific">Marssonina brunnea f. sp. multigermtubi (strain MB_m1)</name>
    <name type="common">Marssonina leaf spot fungus</name>
    <dbReference type="NCBI Taxonomy" id="1072389"/>
    <lineage>
        <taxon>Eukaryota</taxon>
        <taxon>Fungi</taxon>
        <taxon>Dikarya</taxon>
        <taxon>Ascomycota</taxon>
        <taxon>Pezizomycotina</taxon>
        <taxon>Leotiomycetes</taxon>
        <taxon>Helotiales</taxon>
        <taxon>Drepanopezizaceae</taxon>
        <taxon>Drepanopeziza</taxon>
    </lineage>
</organism>
<reference evidence="2 3" key="1">
    <citation type="journal article" date="2012" name="BMC Genomics">
        <title>Sequencing the genome of Marssonina brunnea reveals fungus-poplar co-evolution.</title>
        <authorList>
            <person name="Zhu S."/>
            <person name="Cao Y.-Z."/>
            <person name="Jiang C."/>
            <person name="Tan B.-Y."/>
            <person name="Wang Z."/>
            <person name="Feng S."/>
            <person name="Zhang L."/>
            <person name="Su X.-H."/>
            <person name="Brejova B."/>
            <person name="Vinar T."/>
            <person name="Xu M."/>
            <person name="Wang M.-X."/>
            <person name="Zhang S.-G."/>
            <person name="Huang M.-R."/>
            <person name="Wu R."/>
            <person name="Zhou Y."/>
        </authorList>
    </citation>
    <scope>NUCLEOTIDE SEQUENCE [LARGE SCALE GENOMIC DNA]</scope>
    <source>
        <strain evidence="2 3">MB_m1</strain>
    </source>
</reference>